<sequence>MLKSIDGDQYFSAERRGWLACFPAQLGSRIWTPRPIPETFAPQLARQWLASCCKHHSNRCRNALARPTNLVVIDCKDLVVVPCPDAPYVALSYVWGSDRDEETGNTLAEYDLRKPSNTVKDAIDITTRMGYRYLWVDQFCINQSNVNIQREQIERMDMVYQGAYFTIVAAAGEDQRHGIAGASAKRKHQFVLNNGDVTVIEMPPETPYESVWSTRAWTFQEGLLSPRRLLFTETHAFFICRESYCSE</sequence>
<evidence type="ECO:0000313" key="3">
    <source>
        <dbReference type="Proteomes" id="UP000799444"/>
    </source>
</evidence>
<dbReference type="PANTHER" id="PTHR33112">
    <property type="entry name" value="DOMAIN PROTEIN, PUTATIVE-RELATED"/>
    <property type="match status" value="1"/>
</dbReference>
<feature type="non-terminal residue" evidence="2">
    <location>
        <position position="247"/>
    </location>
</feature>
<gene>
    <name evidence="2" type="ORF">EJ04DRAFT_441037</name>
</gene>
<dbReference type="OrthoDB" id="5428863at2759"/>
<dbReference type="AlphaFoldDB" id="A0A9P4QRF3"/>
<dbReference type="Pfam" id="PF06985">
    <property type="entry name" value="HET"/>
    <property type="match status" value="1"/>
</dbReference>
<name>A0A9P4QRF3_9PLEO</name>
<dbReference type="Proteomes" id="UP000799444">
    <property type="component" value="Unassembled WGS sequence"/>
</dbReference>
<dbReference type="PANTHER" id="PTHR33112:SF1">
    <property type="entry name" value="HETEROKARYON INCOMPATIBILITY DOMAIN-CONTAINING PROTEIN"/>
    <property type="match status" value="1"/>
</dbReference>
<keyword evidence="3" id="KW-1185">Reference proteome</keyword>
<comment type="caution">
    <text evidence="2">The sequence shown here is derived from an EMBL/GenBank/DDBJ whole genome shotgun (WGS) entry which is preliminary data.</text>
</comment>
<proteinExistence type="predicted"/>
<evidence type="ECO:0000259" key="1">
    <source>
        <dbReference type="Pfam" id="PF06985"/>
    </source>
</evidence>
<accession>A0A9P4QRF3</accession>
<protein>
    <submittedName>
        <fullName evidence="2">HET-domain-containing protein</fullName>
    </submittedName>
</protein>
<evidence type="ECO:0000313" key="2">
    <source>
        <dbReference type="EMBL" id="KAF2732408.1"/>
    </source>
</evidence>
<dbReference type="EMBL" id="ML996177">
    <property type="protein sequence ID" value="KAF2732408.1"/>
    <property type="molecule type" value="Genomic_DNA"/>
</dbReference>
<feature type="domain" description="Heterokaryon incompatibility" evidence="1">
    <location>
        <begin position="88"/>
        <end position="221"/>
    </location>
</feature>
<organism evidence="2 3">
    <name type="scientific">Polyplosphaeria fusca</name>
    <dbReference type="NCBI Taxonomy" id="682080"/>
    <lineage>
        <taxon>Eukaryota</taxon>
        <taxon>Fungi</taxon>
        <taxon>Dikarya</taxon>
        <taxon>Ascomycota</taxon>
        <taxon>Pezizomycotina</taxon>
        <taxon>Dothideomycetes</taxon>
        <taxon>Pleosporomycetidae</taxon>
        <taxon>Pleosporales</taxon>
        <taxon>Tetraplosphaeriaceae</taxon>
        <taxon>Polyplosphaeria</taxon>
    </lineage>
</organism>
<reference evidence="2" key="1">
    <citation type="journal article" date="2020" name="Stud. Mycol.">
        <title>101 Dothideomycetes genomes: a test case for predicting lifestyles and emergence of pathogens.</title>
        <authorList>
            <person name="Haridas S."/>
            <person name="Albert R."/>
            <person name="Binder M."/>
            <person name="Bloem J."/>
            <person name="Labutti K."/>
            <person name="Salamov A."/>
            <person name="Andreopoulos B."/>
            <person name="Baker S."/>
            <person name="Barry K."/>
            <person name="Bills G."/>
            <person name="Bluhm B."/>
            <person name="Cannon C."/>
            <person name="Castanera R."/>
            <person name="Culley D."/>
            <person name="Daum C."/>
            <person name="Ezra D."/>
            <person name="Gonzalez J."/>
            <person name="Henrissat B."/>
            <person name="Kuo A."/>
            <person name="Liang C."/>
            <person name="Lipzen A."/>
            <person name="Lutzoni F."/>
            <person name="Magnuson J."/>
            <person name="Mondo S."/>
            <person name="Nolan M."/>
            <person name="Ohm R."/>
            <person name="Pangilinan J."/>
            <person name="Park H.-J."/>
            <person name="Ramirez L."/>
            <person name="Alfaro M."/>
            <person name="Sun H."/>
            <person name="Tritt A."/>
            <person name="Yoshinaga Y."/>
            <person name="Zwiers L.-H."/>
            <person name="Turgeon B."/>
            <person name="Goodwin S."/>
            <person name="Spatafora J."/>
            <person name="Crous P."/>
            <person name="Grigoriev I."/>
        </authorList>
    </citation>
    <scope>NUCLEOTIDE SEQUENCE</scope>
    <source>
        <strain evidence="2">CBS 125425</strain>
    </source>
</reference>
<dbReference type="InterPro" id="IPR010730">
    <property type="entry name" value="HET"/>
</dbReference>